<dbReference type="OMA" id="QEWEDQT"/>
<dbReference type="OrthoDB" id="2135762at2759"/>
<dbReference type="Pfam" id="PF08641">
    <property type="entry name" value="Mis14"/>
    <property type="match status" value="1"/>
</dbReference>
<dbReference type="PANTHER" id="PTHR31749">
    <property type="entry name" value="KINETOCHORE-ASSOCIATED PROTEIN NSL1 HOMOLOG"/>
    <property type="match status" value="1"/>
</dbReference>
<dbReference type="GO" id="GO:0000070">
    <property type="term" value="P:mitotic sister chromatid segregation"/>
    <property type="evidence" value="ECO:0007669"/>
    <property type="project" value="InterPro"/>
</dbReference>
<dbReference type="InterPro" id="IPR013950">
    <property type="entry name" value="Mis14/Nsl1"/>
</dbReference>
<dbReference type="GO" id="GO:0000922">
    <property type="term" value="C:spindle pole"/>
    <property type="evidence" value="ECO:0007669"/>
    <property type="project" value="EnsemblFungi"/>
</dbReference>
<dbReference type="AlphaFoldDB" id="G0WCE5"/>
<dbReference type="STRING" id="1071378.G0WCE5"/>
<gene>
    <name evidence="1" type="primary">NDAI0F01370</name>
    <name evidence="1" type="ordered locus">NDAI_0F01370</name>
</gene>
<evidence type="ECO:0000313" key="2">
    <source>
        <dbReference type="Proteomes" id="UP000000689"/>
    </source>
</evidence>
<keyword evidence="2" id="KW-1185">Reference proteome</keyword>
<name>G0WCE5_NAUDC</name>
<proteinExistence type="predicted"/>
<dbReference type="GO" id="GO:0000444">
    <property type="term" value="C:MIS12/MIND type complex"/>
    <property type="evidence" value="ECO:0007669"/>
    <property type="project" value="EnsemblFungi"/>
</dbReference>
<sequence>MSFAYPDRLDITVAQLKGIYEQLQEVFNDRLDLVLPEEQFEPNDPMRREVQVNVQNFVNDVMDMAIKSLRVIDVDDGVEEEDTMGIKELLKESEKKNVEPFDLELNEKVRQAYQEWEDQTVKVAQLRENGPRKVNELYMSEASTYLNKLDSRIDDLSKEITLDDKTPQYKDDDEDYKTIRNIHEATSTYHESLQNLYDTEQRIPEIRSNIDKLKHLVAYLEKD</sequence>
<protein>
    <submittedName>
        <fullName evidence="1">Uncharacterized protein</fullName>
    </submittedName>
</protein>
<dbReference type="GeneID" id="11499195"/>
<dbReference type="KEGG" id="ndi:NDAI_0F01370"/>
<dbReference type="HOGENOM" id="CLU_100671_0_0_1"/>
<evidence type="ECO:0000313" key="1">
    <source>
        <dbReference type="EMBL" id="CCD25456.1"/>
    </source>
</evidence>
<organism evidence="1 2">
    <name type="scientific">Naumovozyma dairenensis (strain ATCC 10597 / BCRC 20456 / CBS 421 / NBRC 0211 / NRRL Y-12639)</name>
    <name type="common">Saccharomyces dairenensis</name>
    <dbReference type="NCBI Taxonomy" id="1071378"/>
    <lineage>
        <taxon>Eukaryota</taxon>
        <taxon>Fungi</taxon>
        <taxon>Dikarya</taxon>
        <taxon>Ascomycota</taxon>
        <taxon>Saccharomycotina</taxon>
        <taxon>Saccharomycetes</taxon>
        <taxon>Saccharomycetales</taxon>
        <taxon>Saccharomycetaceae</taxon>
        <taxon>Naumovozyma</taxon>
    </lineage>
</organism>
<accession>G0WCE5</accession>
<dbReference type="EMBL" id="HE580272">
    <property type="protein sequence ID" value="CCD25456.1"/>
    <property type="molecule type" value="Genomic_DNA"/>
</dbReference>
<reference evidence="1 2" key="1">
    <citation type="journal article" date="2011" name="Proc. Natl. Acad. Sci. U.S.A.">
        <title>Evolutionary erosion of yeast sex chromosomes by mating-type switching accidents.</title>
        <authorList>
            <person name="Gordon J.L."/>
            <person name="Armisen D."/>
            <person name="Proux-Wera E."/>
            <person name="Oheigeartaigh S.S."/>
            <person name="Byrne K.P."/>
            <person name="Wolfe K.H."/>
        </authorList>
    </citation>
    <scope>NUCLEOTIDE SEQUENCE [LARGE SCALE GENOMIC DNA]</scope>
    <source>
        <strain evidence="2">ATCC 10597 / BCRC 20456 / CBS 421 / NBRC 0211 / NRRL Y-12639</strain>
    </source>
</reference>
<dbReference type="PANTHER" id="PTHR31749:SF3">
    <property type="entry name" value="KINETOCHORE-ASSOCIATED PROTEIN NSL1 HOMOLOG"/>
    <property type="match status" value="1"/>
</dbReference>
<dbReference type="GO" id="GO:0005634">
    <property type="term" value="C:nucleus"/>
    <property type="evidence" value="ECO:0007669"/>
    <property type="project" value="EnsemblFungi"/>
</dbReference>
<dbReference type="Proteomes" id="UP000000689">
    <property type="component" value="Chromosome 6"/>
</dbReference>
<dbReference type="eggNOG" id="ENOG502SA1D">
    <property type="taxonomic scope" value="Eukaryota"/>
</dbReference>
<dbReference type="RefSeq" id="XP_003670699.1">
    <property type="nucleotide sequence ID" value="XM_003670651.1"/>
</dbReference>